<comment type="caution">
    <text evidence="4">The sequence shown here is derived from an EMBL/GenBank/DDBJ whole genome shotgun (WGS) entry which is preliminary data.</text>
</comment>
<keyword evidence="5" id="KW-1185">Reference proteome</keyword>
<evidence type="ECO:0000256" key="1">
    <source>
        <dbReference type="SAM" id="MobiDB-lite"/>
    </source>
</evidence>
<accession>A0A923N6Q4</accession>
<proteinExistence type="predicted"/>
<dbReference type="RefSeq" id="WP_187067231.1">
    <property type="nucleotide sequence ID" value="NZ_JACRVF010000002.1"/>
</dbReference>
<dbReference type="GO" id="GO:0005615">
    <property type="term" value="C:extracellular space"/>
    <property type="evidence" value="ECO:0007669"/>
    <property type="project" value="TreeGrafter"/>
</dbReference>
<feature type="compositionally biased region" description="Basic and acidic residues" evidence="1">
    <location>
        <begin position="26"/>
        <end position="40"/>
    </location>
</feature>
<feature type="chain" id="PRO_5037036200" evidence="2">
    <location>
        <begin position="26"/>
        <end position="218"/>
    </location>
</feature>
<protein>
    <submittedName>
        <fullName evidence="4">Fasciclin domain-containing protein</fullName>
    </submittedName>
</protein>
<evidence type="ECO:0000313" key="5">
    <source>
        <dbReference type="Proteomes" id="UP000603640"/>
    </source>
</evidence>
<evidence type="ECO:0000259" key="3">
    <source>
        <dbReference type="PROSITE" id="PS50213"/>
    </source>
</evidence>
<dbReference type="PROSITE" id="PS50213">
    <property type="entry name" value="FAS1"/>
    <property type="match status" value="1"/>
</dbReference>
<evidence type="ECO:0000313" key="4">
    <source>
        <dbReference type="EMBL" id="MBC5993228.1"/>
    </source>
</evidence>
<dbReference type="PANTHER" id="PTHR10900:SF77">
    <property type="entry name" value="FI19380P1"/>
    <property type="match status" value="1"/>
</dbReference>
<dbReference type="Proteomes" id="UP000603640">
    <property type="component" value="Unassembled WGS sequence"/>
</dbReference>
<dbReference type="Pfam" id="PF02469">
    <property type="entry name" value="Fasciclin"/>
    <property type="match status" value="1"/>
</dbReference>
<dbReference type="InterPro" id="IPR036378">
    <property type="entry name" value="FAS1_dom_sf"/>
</dbReference>
<reference evidence="4" key="1">
    <citation type="submission" date="2020-08" db="EMBL/GenBank/DDBJ databases">
        <title>Pontibacter sp. SD6 16S ribosomal RNA gene Genome sequencing and assembly.</title>
        <authorList>
            <person name="Kang M."/>
        </authorList>
    </citation>
    <scope>NUCLEOTIDE SEQUENCE</scope>
    <source>
        <strain evidence="4">SD6</strain>
    </source>
</reference>
<feature type="domain" description="FAS1" evidence="3">
    <location>
        <begin position="80"/>
        <end position="212"/>
    </location>
</feature>
<sequence length="218" mass="23353">MKKMKIHALVSAIMCSAILMGCGGADDSRNENPMQEERSRPNLGAETEAKRTEPNTPGKQAGEGGGIANPEIGGKEVLPSQTIVENIYVAPRLSNLESAIKQAELVRTLNATGPYTILAPDDAAFDALPEGVLEDLMKNENKQDLIAILNNHVIAGKLTSQNLQDGTMLKTVGGEQLTVTKRNNKIMVNGAEVIEMDGESKNGTIHVINKVLVPSKKE</sequence>
<keyword evidence="2" id="KW-0732">Signal</keyword>
<feature type="region of interest" description="Disordered" evidence="1">
    <location>
        <begin position="26"/>
        <end position="73"/>
    </location>
</feature>
<dbReference type="FunFam" id="2.30.180.10:FF:000032">
    <property type="entry name" value="Fasciclin domain-containing protein, putative"/>
    <property type="match status" value="1"/>
</dbReference>
<dbReference type="SUPFAM" id="SSF82153">
    <property type="entry name" value="FAS1 domain"/>
    <property type="match status" value="1"/>
</dbReference>
<organism evidence="4 5">
    <name type="scientific">Pontibacter cellulosilyticus</name>
    <dbReference type="NCBI Taxonomy" id="1720253"/>
    <lineage>
        <taxon>Bacteria</taxon>
        <taxon>Pseudomonadati</taxon>
        <taxon>Bacteroidota</taxon>
        <taxon>Cytophagia</taxon>
        <taxon>Cytophagales</taxon>
        <taxon>Hymenobacteraceae</taxon>
        <taxon>Pontibacter</taxon>
    </lineage>
</organism>
<dbReference type="PROSITE" id="PS51257">
    <property type="entry name" value="PROKAR_LIPOPROTEIN"/>
    <property type="match status" value="1"/>
</dbReference>
<name>A0A923N6Q4_9BACT</name>
<dbReference type="EMBL" id="JACRVF010000002">
    <property type="protein sequence ID" value="MBC5993228.1"/>
    <property type="molecule type" value="Genomic_DNA"/>
</dbReference>
<dbReference type="SMART" id="SM00554">
    <property type="entry name" value="FAS1"/>
    <property type="match status" value="1"/>
</dbReference>
<dbReference type="InterPro" id="IPR050904">
    <property type="entry name" value="Adhesion/Biosynth-related"/>
</dbReference>
<feature type="signal peptide" evidence="2">
    <location>
        <begin position="1"/>
        <end position="25"/>
    </location>
</feature>
<dbReference type="Gene3D" id="2.30.180.10">
    <property type="entry name" value="FAS1 domain"/>
    <property type="match status" value="1"/>
</dbReference>
<dbReference type="PANTHER" id="PTHR10900">
    <property type="entry name" value="PERIOSTIN-RELATED"/>
    <property type="match status" value="1"/>
</dbReference>
<dbReference type="AlphaFoldDB" id="A0A923N6Q4"/>
<evidence type="ECO:0000256" key="2">
    <source>
        <dbReference type="SAM" id="SignalP"/>
    </source>
</evidence>
<dbReference type="InterPro" id="IPR000782">
    <property type="entry name" value="FAS1_domain"/>
</dbReference>
<gene>
    <name evidence="4" type="ORF">H8S84_10315</name>
</gene>